<protein>
    <submittedName>
        <fullName evidence="1">Uncharacterized protein</fullName>
    </submittedName>
</protein>
<organism evidence="1 2">
    <name type="scientific">Cercophora newfieldiana</name>
    <dbReference type="NCBI Taxonomy" id="92897"/>
    <lineage>
        <taxon>Eukaryota</taxon>
        <taxon>Fungi</taxon>
        <taxon>Dikarya</taxon>
        <taxon>Ascomycota</taxon>
        <taxon>Pezizomycotina</taxon>
        <taxon>Sordariomycetes</taxon>
        <taxon>Sordariomycetidae</taxon>
        <taxon>Sordariales</taxon>
        <taxon>Lasiosphaeriaceae</taxon>
        <taxon>Cercophora</taxon>
    </lineage>
</organism>
<reference evidence="1" key="1">
    <citation type="submission" date="2023-06" db="EMBL/GenBank/DDBJ databases">
        <title>Genome-scale phylogeny and comparative genomics of the fungal order Sordariales.</title>
        <authorList>
            <consortium name="Lawrence Berkeley National Laboratory"/>
            <person name="Hensen N."/>
            <person name="Bonometti L."/>
            <person name="Westerberg I."/>
            <person name="Brannstrom I.O."/>
            <person name="Guillou S."/>
            <person name="Cros-Aarteil S."/>
            <person name="Calhoun S."/>
            <person name="Haridas S."/>
            <person name="Kuo A."/>
            <person name="Mondo S."/>
            <person name="Pangilinan J."/>
            <person name="Riley R."/>
            <person name="Labutti K."/>
            <person name="Andreopoulos B."/>
            <person name="Lipzen A."/>
            <person name="Chen C."/>
            <person name="Yanf M."/>
            <person name="Daum C."/>
            <person name="Ng V."/>
            <person name="Clum A."/>
            <person name="Steindorff A."/>
            <person name="Ohm R."/>
            <person name="Martin F."/>
            <person name="Silar P."/>
            <person name="Natvig D."/>
            <person name="Lalanne C."/>
            <person name="Gautier V."/>
            <person name="Ament-Velasquez S.L."/>
            <person name="Kruys A."/>
            <person name="Hutchinson M.I."/>
            <person name="Powell A.J."/>
            <person name="Barry K."/>
            <person name="Miller A.N."/>
            <person name="Grigoriev I.V."/>
            <person name="Debuchy R."/>
            <person name="Gladieux P."/>
            <person name="Thoren M.H."/>
            <person name="Johannesson H."/>
        </authorList>
    </citation>
    <scope>NUCLEOTIDE SEQUENCE</scope>
    <source>
        <strain evidence="1">SMH2532-1</strain>
    </source>
</reference>
<sequence>MEVWSNFTFELTNPAINEAVECSAFGGIRPNFFDGTIWYSCDNWKTSLGAGLESVTWWALTDNFRDVSRIEMVQSWVCRDGDRYPQILAARGEAEVEMRCTEKLYENLDYEKPGDILKSFKREYRQYYPDIKYRVFTNNSSWFAPFAPRRIDIQQNWTCVTEIEDNGKPYKDYLPFSSETQLTTNHWTEPSTFSAIGVAVTEFNCTEDLWQNPDWQWPPEGPYDIAYTYKAKCQTLTLDLVPFDGVRLISEEIWPK</sequence>
<keyword evidence="2" id="KW-1185">Reference proteome</keyword>
<accession>A0AA39Y161</accession>
<proteinExistence type="predicted"/>
<comment type="caution">
    <text evidence="1">The sequence shown here is derived from an EMBL/GenBank/DDBJ whole genome shotgun (WGS) entry which is preliminary data.</text>
</comment>
<evidence type="ECO:0000313" key="1">
    <source>
        <dbReference type="EMBL" id="KAK0642987.1"/>
    </source>
</evidence>
<evidence type="ECO:0000313" key="2">
    <source>
        <dbReference type="Proteomes" id="UP001174936"/>
    </source>
</evidence>
<name>A0AA39Y161_9PEZI</name>
<dbReference type="AlphaFoldDB" id="A0AA39Y161"/>
<dbReference type="Proteomes" id="UP001174936">
    <property type="component" value="Unassembled WGS sequence"/>
</dbReference>
<gene>
    <name evidence="1" type="ORF">B0T16DRAFT_494121</name>
</gene>
<dbReference type="EMBL" id="JAULSV010000005">
    <property type="protein sequence ID" value="KAK0642987.1"/>
    <property type="molecule type" value="Genomic_DNA"/>
</dbReference>